<evidence type="ECO:0000313" key="1">
    <source>
        <dbReference type="EMBL" id="EFJ39135.1"/>
    </source>
</evidence>
<dbReference type="Proteomes" id="UP000001058">
    <property type="component" value="Unassembled WGS sequence"/>
</dbReference>
<evidence type="ECO:0000313" key="2">
    <source>
        <dbReference type="Proteomes" id="UP000001058"/>
    </source>
</evidence>
<dbReference type="RefSeq" id="XP_002959800.1">
    <property type="nucleotide sequence ID" value="XM_002959754.1"/>
</dbReference>
<accession>D8UMB4</accession>
<gene>
    <name evidence="1" type="ORF">VOLCADRAFT_71780</name>
</gene>
<dbReference type="OrthoDB" id="498011at2759"/>
<dbReference type="STRING" id="3068.D8UMB4"/>
<organism evidence="2">
    <name type="scientific">Volvox carteri f. nagariensis</name>
    <dbReference type="NCBI Taxonomy" id="3068"/>
    <lineage>
        <taxon>Eukaryota</taxon>
        <taxon>Viridiplantae</taxon>
        <taxon>Chlorophyta</taxon>
        <taxon>core chlorophytes</taxon>
        <taxon>Chlorophyceae</taxon>
        <taxon>CS clade</taxon>
        <taxon>Chlamydomonadales</taxon>
        <taxon>Volvocaceae</taxon>
        <taxon>Volvox</taxon>
    </lineage>
</organism>
<keyword evidence="2" id="KW-1185">Reference proteome</keyword>
<protein>
    <recommendedName>
        <fullName evidence="3">DNA-directed RNA polymerase</fullName>
    </recommendedName>
</protein>
<dbReference type="PANTHER" id="PTHR48443:SF2">
    <property type="entry name" value="DNA-DIRECTED RNA POLYMERASE SUBUNIT BETA"/>
    <property type="match status" value="1"/>
</dbReference>
<reference evidence="1 2" key="1">
    <citation type="journal article" date="2010" name="Science">
        <title>Genomic analysis of organismal complexity in the multicellular green alga Volvox carteri.</title>
        <authorList>
            <person name="Prochnik S.E."/>
            <person name="Umen J."/>
            <person name="Nedelcu A.M."/>
            <person name="Hallmann A."/>
            <person name="Miller S.M."/>
            <person name="Nishii I."/>
            <person name="Ferris P."/>
            <person name="Kuo A."/>
            <person name="Mitros T."/>
            <person name="Fritz-Laylin L.K."/>
            <person name="Hellsten U."/>
            <person name="Chapman J."/>
            <person name="Simakov O."/>
            <person name="Rensing S.A."/>
            <person name="Terry A."/>
            <person name="Pangilinan J."/>
            <person name="Kapitonov V."/>
            <person name="Jurka J."/>
            <person name="Salamov A."/>
            <person name="Shapiro H."/>
            <person name="Schmutz J."/>
            <person name="Grimwood J."/>
            <person name="Lindquist E."/>
            <person name="Lucas S."/>
            <person name="Grigoriev I.V."/>
            <person name="Schmitt R."/>
            <person name="Kirk D."/>
            <person name="Rokhsar D.S."/>
        </authorList>
    </citation>
    <scope>NUCLEOTIDE SEQUENCE [LARGE SCALE GENOMIC DNA]</scope>
    <source>
        <strain evidence="2">f. Nagariensis / Eve</strain>
    </source>
</reference>
<dbReference type="PANTHER" id="PTHR48443">
    <property type="entry name" value="DNA-DIRECTED RNA POLYMERASE SUBUNIT BETA"/>
    <property type="match status" value="1"/>
</dbReference>
<dbReference type="EMBL" id="GL378981">
    <property type="protein sequence ID" value="EFJ39135.1"/>
    <property type="molecule type" value="Genomic_DNA"/>
</dbReference>
<feature type="non-terminal residue" evidence="1">
    <location>
        <position position="1"/>
    </location>
</feature>
<proteinExistence type="predicted"/>
<dbReference type="KEGG" id="vcn:VOLCADRAFT_71780"/>
<dbReference type="InParanoid" id="D8UMB4"/>
<dbReference type="Gene3D" id="1.10.150.390">
    <property type="match status" value="1"/>
</dbReference>
<dbReference type="SUPFAM" id="SSF64484">
    <property type="entry name" value="beta and beta-prime subunits of DNA dependent RNA-polymerase"/>
    <property type="match status" value="1"/>
</dbReference>
<name>D8UMB4_VOLCA</name>
<dbReference type="Gene3D" id="1.10.1790.20">
    <property type="match status" value="1"/>
</dbReference>
<dbReference type="AlphaFoldDB" id="D8UMB4"/>
<sequence length="115" mass="12589">GPSGLFPGEIVDIDFVENINIFLFKTSSFESLNAQKQTTFAIEPIKYEPIVLGITRASLEVESFLSAASFQQTTRVLSQAALYKKKDFLKGLKENIIIGNLIPAGTGYLSSLNLT</sequence>
<dbReference type="GeneID" id="9614756"/>
<evidence type="ECO:0008006" key="3">
    <source>
        <dbReference type="Google" id="ProtNLM"/>
    </source>
</evidence>